<dbReference type="Gene3D" id="1.20.5.1930">
    <property type="match status" value="1"/>
</dbReference>
<keyword evidence="10" id="KW-0812">Transmembrane</keyword>
<dbReference type="RefSeq" id="WP_342741225.1">
    <property type="nucleotide sequence ID" value="NZ_FNON01000007.1"/>
</dbReference>
<dbReference type="CDD" id="cd16917">
    <property type="entry name" value="HATPase_UhpB-NarQ-NarX-like"/>
    <property type="match status" value="1"/>
</dbReference>
<organism evidence="13 14">
    <name type="scientific">Amycolatopsis xylanica</name>
    <dbReference type="NCBI Taxonomy" id="589385"/>
    <lineage>
        <taxon>Bacteria</taxon>
        <taxon>Bacillati</taxon>
        <taxon>Actinomycetota</taxon>
        <taxon>Actinomycetes</taxon>
        <taxon>Pseudonocardiales</taxon>
        <taxon>Pseudonocardiaceae</taxon>
        <taxon>Amycolatopsis</taxon>
    </lineage>
</organism>
<dbReference type="SUPFAM" id="SSF55874">
    <property type="entry name" value="ATPase domain of HSP90 chaperone/DNA topoisomerase II/histidine kinase"/>
    <property type="match status" value="1"/>
</dbReference>
<evidence type="ECO:0000256" key="3">
    <source>
        <dbReference type="ARBA" id="ARBA00022553"/>
    </source>
</evidence>
<dbReference type="EMBL" id="FNON01000007">
    <property type="protein sequence ID" value="SDY86187.1"/>
    <property type="molecule type" value="Genomic_DNA"/>
</dbReference>
<name>A0A1H3NBB3_9PSEU</name>
<keyword evidence="5" id="KW-0547">Nucleotide-binding</keyword>
<feature type="transmembrane region" description="Helical" evidence="10">
    <location>
        <begin position="128"/>
        <end position="147"/>
    </location>
</feature>
<feature type="domain" description="Histidine kinase/HSP90-like ATPase" evidence="11">
    <location>
        <begin position="445"/>
        <end position="530"/>
    </location>
</feature>
<feature type="transmembrane region" description="Helical" evidence="10">
    <location>
        <begin position="44"/>
        <end position="63"/>
    </location>
</feature>
<dbReference type="Proteomes" id="UP000199515">
    <property type="component" value="Unassembled WGS sequence"/>
</dbReference>
<dbReference type="InterPro" id="IPR050482">
    <property type="entry name" value="Sensor_HK_TwoCompSys"/>
</dbReference>
<evidence type="ECO:0000256" key="8">
    <source>
        <dbReference type="ARBA" id="ARBA00023012"/>
    </source>
</evidence>
<keyword evidence="3" id="KW-0597">Phosphoprotein</keyword>
<dbReference type="GO" id="GO:0005524">
    <property type="term" value="F:ATP binding"/>
    <property type="evidence" value="ECO:0007669"/>
    <property type="project" value="UniProtKB-KW"/>
</dbReference>
<dbReference type="AlphaFoldDB" id="A0A1H3NBB3"/>
<evidence type="ECO:0000256" key="7">
    <source>
        <dbReference type="ARBA" id="ARBA00022840"/>
    </source>
</evidence>
<dbReference type="GO" id="GO:0000155">
    <property type="term" value="F:phosphorelay sensor kinase activity"/>
    <property type="evidence" value="ECO:0007669"/>
    <property type="project" value="InterPro"/>
</dbReference>
<evidence type="ECO:0000256" key="10">
    <source>
        <dbReference type="SAM" id="Phobius"/>
    </source>
</evidence>
<evidence type="ECO:0000256" key="5">
    <source>
        <dbReference type="ARBA" id="ARBA00022741"/>
    </source>
</evidence>
<dbReference type="PANTHER" id="PTHR24421:SF10">
    <property type="entry name" value="NITRATE_NITRITE SENSOR PROTEIN NARQ"/>
    <property type="match status" value="1"/>
</dbReference>
<evidence type="ECO:0000259" key="12">
    <source>
        <dbReference type="Pfam" id="PF07730"/>
    </source>
</evidence>
<keyword evidence="9" id="KW-0175">Coiled coil</keyword>
<keyword evidence="4" id="KW-0808">Transferase</keyword>
<evidence type="ECO:0000313" key="13">
    <source>
        <dbReference type="EMBL" id="SDY86187.1"/>
    </source>
</evidence>
<dbReference type="PANTHER" id="PTHR24421">
    <property type="entry name" value="NITRATE/NITRITE SENSOR PROTEIN NARX-RELATED"/>
    <property type="match status" value="1"/>
</dbReference>
<dbReference type="EC" id="2.7.13.3" evidence="2"/>
<keyword evidence="7" id="KW-0067">ATP-binding</keyword>
<evidence type="ECO:0000256" key="1">
    <source>
        <dbReference type="ARBA" id="ARBA00000085"/>
    </source>
</evidence>
<keyword evidence="10" id="KW-1133">Transmembrane helix</keyword>
<evidence type="ECO:0000256" key="4">
    <source>
        <dbReference type="ARBA" id="ARBA00022679"/>
    </source>
</evidence>
<feature type="coiled-coil region" evidence="9">
    <location>
        <begin position="304"/>
        <end position="335"/>
    </location>
</feature>
<evidence type="ECO:0000256" key="9">
    <source>
        <dbReference type="SAM" id="Coils"/>
    </source>
</evidence>
<keyword evidence="6 13" id="KW-0418">Kinase</keyword>
<dbReference type="GO" id="GO:0046983">
    <property type="term" value="F:protein dimerization activity"/>
    <property type="evidence" value="ECO:0007669"/>
    <property type="project" value="InterPro"/>
</dbReference>
<dbReference type="InterPro" id="IPR036890">
    <property type="entry name" value="HATPase_C_sf"/>
</dbReference>
<evidence type="ECO:0000313" key="14">
    <source>
        <dbReference type="Proteomes" id="UP000199515"/>
    </source>
</evidence>
<feature type="transmembrane region" description="Helical" evidence="10">
    <location>
        <begin position="12"/>
        <end position="32"/>
    </location>
</feature>
<reference evidence="13 14" key="1">
    <citation type="submission" date="2016-10" db="EMBL/GenBank/DDBJ databases">
        <authorList>
            <person name="de Groot N.N."/>
        </authorList>
    </citation>
    <scope>NUCLEOTIDE SEQUENCE [LARGE SCALE GENOMIC DNA]</scope>
    <source>
        <strain evidence="13 14">CPCC 202699</strain>
    </source>
</reference>
<keyword evidence="8" id="KW-0902">Two-component regulatory system</keyword>
<feature type="transmembrane region" description="Helical" evidence="10">
    <location>
        <begin position="240"/>
        <end position="261"/>
    </location>
</feature>
<dbReference type="Pfam" id="PF07730">
    <property type="entry name" value="HisKA_3"/>
    <property type="match status" value="1"/>
</dbReference>
<keyword evidence="14" id="KW-1185">Reference proteome</keyword>
<sequence length="532" mass="57148">MRGNGGGERSHGVLVAICLAAGVVLGLVAMTVKGSDPNHTAFDTALSTTTGFLYLGAGATAHARRPTNRVGLLMAWVGLLFFTEDLKLATNPVIFTLGLLFSTASGPGVVHLVLAFPDGELKSRWERLLVIGTYTVSFGLALAIMLFNDSRGLTPHREPNLLLITSNDRLAELFDRCLEGVGALIAVGVVTVLVYRWVTGKVPQRRLLTPVLAVAVTGACLSVVGNLAGANGGEGPGGPVIRTVYNLVFCLWPLAFLLGVLRARIGSAELARLLADRDEGRLTALVKDDAVWQDSHSYNALTAAAGLVRDNQRLAAELEKQLAEVRESRARIVSASDNERRRVERDLHDGAQQRLVSVLLSVRMARQRFDGSLTPELDEVLTATAHELQNAITELRELARGIRPRILTEDGLLPAIRSLVERVPLIIQLHLGEIPRLPDPVELTAYFVVSESLTNTLKHARASRVSIEVVIDNGVLRLEITDDGIGCAELNADGTGLSNLRDRVRALDGELIVHSAEKAGTSVLAVIPLATP</sequence>
<evidence type="ECO:0000256" key="6">
    <source>
        <dbReference type="ARBA" id="ARBA00022777"/>
    </source>
</evidence>
<gene>
    <name evidence="13" type="ORF">SAMN05421504_107217</name>
</gene>
<feature type="transmembrane region" description="Helical" evidence="10">
    <location>
        <begin position="94"/>
        <end position="116"/>
    </location>
</feature>
<evidence type="ECO:0000259" key="11">
    <source>
        <dbReference type="Pfam" id="PF02518"/>
    </source>
</evidence>
<dbReference type="GO" id="GO:0016020">
    <property type="term" value="C:membrane"/>
    <property type="evidence" value="ECO:0007669"/>
    <property type="project" value="InterPro"/>
</dbReference>
<keyword evidence="10" id="KW-0472">Membrane</keyword>
<dbReference type="STRING" id="589385.SAMN05421504_107217"/>
<dbReference type="InterPro" id="IPR003594">
    <property type="entry name" value="HATPase_dom"/>
</dbReference>
<comment type="catalytic activity">
    <reaction evidence="1">
        <text>ATP + protein L-histidine = ADP + protein N-phospho-L-histidine.</text>
        <dbReference type="EC" id="2.7.13.3"/>
    </reaction>
</comment>
<feature type="transmembrane region" description="Helical" evidence="10">
    <location>
        <begin position="207"/>
        <end position="228"/>
    </location>
</feature>
<evidence type="ECO:0000256" key="2">
    <source>
        <dbReference type="ARBA" id="ARBA00012438"/>
    </source>
</evidence>
<dbReference type="Gene3D" id="3.30.565.10">
    <property type="entry name" value="Histidine kinase-like ATPase, C-terminal domain"/>
    <property type="match status" value="1"/>
</dbReference>
<dbReference type="InterPro" id="IPR011712">
    <property type="entry name" value="Sig_transdc_His_kin_sub3_dim/P"/>
</dbReference>
<dbReference type="Pfam" id="PF02518">
    <property type="entry name" value="HATPase_c"/>
    <property type="match status" value="1"/>
</dbReference>
<feature type="transmembrane region" description="Helical" evidence="10">
    <location>
        <begin position="180"/>
        <end position="198"/>
    </location>
</feature>
<feature type="transmembrane region" description="Helical" evidence="10">
    <location>
        <begin position="70"/>
        <end position="88"/>
    </location>
</feature>
<proteinExistence type="predicted"/>
<feature type="domain" description="Signal transduction histidine kinase subgroup 3 dimerisation and phosphoacceptor" evidence="12">
    <location>
        <begin position="339"/>
        <end position="405"/>
    </location>
</feature>
<protein>
    <recommendedName>
        <fullName evidence="2">histidine kinase</fullName>
        <ecNumber evidence="2">2.7.13.3</ecNumber>
    </recommendedName>
</protein>
<accession>A0A1H3NBB3</accession>